<evidence type="ECO:0000313" key="2">
    <source>
        <dbReference type="EMBL" id="CAI85761.1"/>
    </source>
</evidence>
<dbReference type="HOGENOM" id="CLU_794242_0_0_6"/>
<organism evidence="2 3">
    <name type="scientific">Pseudoalteromonas translucida (strain TAC 125)</name>
    <dbReference type="NCBI Taxonomy" id="326442"/>
    <lineage>
        <taxon>Bacteria</taxon>
        <taxon>Pseudomonadati</taxon>
        <taxon>Pseudomonadota</taxon>
        <taxon>Gammaproteobacteria</taxon>
        <taxon>Alteromonadales</taxon>
        <taxon>Pseudoalteromonadaceae</taxon>
        <taxon>Pseudoalteromonas</taxon>
    </lineage>
</organism>
<evidence type="ECO:0000313" key="3">
    <source>
        <dbReference type="Proteomes" id="UP000006843"/>
    </source>
</evidence>
<dbReference type="Proteomes" id="UP000006843">
    <property type="component" value="Chromosome I"/>
</dbReference>
<keyword evidence="1" id="KW-0175">Coiled coil</keyword>
<dbReference type="PROSITE" id="PS51257">
    <property type="entry name" value="PROKAR_LIPOPROTEIN"/>
    <property type="match status" value="1"/>
</dbReference>
<evidence type="ECO:0000256" key="1">
    <source>
        <dbReference type="SAM" id="Coils"/>
    </source>
</evidence>
<gene>
    <name evidence="2" type="ordered locus">PSHAa0677</name>
</gene>
<dbReference type="BioCyc" id="PHAL326442:PSHA_RS03310-MONOMER"/>
<protein>
    <submittedName>
        <fullName evidence="2">Uncharacterized protein</fullName>
    </submittedName>
</protein>
<proteinExistence type="predicted"/>
<feature type="coiled-coil region" evidence="1">
    <location>
        <begin position="107"/>
        <end position="134"/>
    </location>
</feature>
<dbReference type="KEGG" id="pha:PSHAa0677"/>
<keyword evidence="3" id="KW-1185">Reference proteome</keyword>
<name>Q3IDR3_PSET1</name>
<dbReference type="AlphaFoldDB" id="Q3IDR3"/>
<dbReference type="EMBL" id="CR954246">
    <property type="protein sequence ID" value="CAI85761.1"/>
    <property type="molecule type" value="Genomic_DNA"/>
</dbReference>
<accession>Q3IDR3</accession>
<sequence length="349" mass="40085">MLTFFLKKKPTKSTFILLAFISVLGCQTTKPQKQPTARCEIEVAGERSEELSKKVKSLVGEDITQIESSYSSPPNKDRPLSSRALIVANIYHYSVYGNLSKMSIEALNGKKQMLIEARSEIEKLKTNYEETLLHSQSGDCIFGYPSAYKKAEKHVDFLSRVIEYSIPALSALVDVAITNKRKEIEEEKHRVTALKKQEDYDKYRANQYRIYKGAIYKDEGVIIQLEDFDGMRIIFSVKNLSKRKIIKLDMKYSHSYENELGGVSWYQSPKMSLRDGYGNKLRILNPHNSHDSSDREDKLMPSEKKTFAVYVDDKIIKDSSLELYFPVYSVGQSEAFTIKFPSHITPLYF</sequence>
<reference evidence="2 3" key="1">
    <citation type="journal article" date="2005" name="Genome Res.">
        <title>Coping with cold: the genome of the versatile marine Antarctica bacterium Pseudoalteromonas haloplanktis TAC125.</title>
        <authorList>
            <person name="Medigue C."/>
            <person name="Krin E."/>
            <person name="Pascal G."/>
            <person name="Barbe V."/>
            <person name="Bernsel A."/>
            <person name="Bertin P."/>
            <person name="Cheung F."/>
            <person name="Cruveiller S."/>
            <person name="Damico S."/>
            <person name="Duilio A."/>
            <person name="Fang G."/>
            <person name="Feller G."/>
            <person name="Mangenot S."/>
            <person name="Marino G."/>
            <person name="Nilsson J."/>
            <person name="Parilli E."/>
            <person name="Rocha E."/>
            <person name="Rouy Z."/>
            <person name="Sekowska A."/>
            <person name="Tutino M.L."/>
            <person name="Vallenet D."/>
            <person name="von Heijne G."/>
            <person name="Danchin A."/>
        </authorList>
    </citation>
    <scope>NUCLEOTIDE SEQUENCE [LARGE SCALE GENOMIC DNA]</scope>
    <source>
        <strain evidence="3">TAC 125</strain>
    </source>
</reference>
<dbReference type="PATRIC" id="fig|326442.8.peg.640"/>